<proteinExistence type="predicted"/>
<sequence>ACKLFPYISLVKFIRFKRSDETIIYSENVLGRRAAA</sequence>
<dbReference type="EMBL" id="BARU01049733">
    <property type="protein sequence ID" value="GAH95841.1"/>
    <property type="molecule type" value="Genomic_DNA"/>
</dbReference>
<gene>
    <name evidence="1" type="ORF">S03H2_73001</name>
</gene>
<feature type="non-terminal residue" evidence="1">
    <location>
        <position position="36"/>
    </location>
</feature>
<comment type="caution">
    <text evidence="1">The sequence shown here is derived from an EMBL/GenBank/DDBJ whole genome shotgun (WGS) entry which is preliminary data.</text>
</comment>
<name>X1JM62_9ZZZZ</name>
<evidence type="ECO:0000313" key="1">
    <source>
        <dbReference type="EMBL" id="GAH95841.1"/>
    </source>
</evidence>
<reference evidence="1" key="1">
    <citation type="journal article" date="2014" name="Front. Microbiol.">
        <title>High frequency of phylogenetically diverse reductive dehalogenase-homologous genes in deep subseafloor sedimentary metagenomes.</title>
        <authorList>
            <person name="Kawai M."/>
            <person name="Futagami T."/>
            <person name="Toyoda A."/>
            <person name="Takaki Y."/>
            <person name="Nishi S."/>
            <person name="Hori S."/>
            <person name="Arai W."/>
            <person name="Tsubouchi T."/>
            <person name="Morono Y."/>
            <person name="Uchiyama I."/>
            <person name="Ito T."/>
            <person name="Fujiyama A."/>
            <person name="Inagaki F."/>
            <person name="Takami H."/>
        </authorList>
    </citation>
    <scope>NUCLEOTIDE SEQUENCE</scope>
    <source>
        <strain evidence="1">Expedition CK06-06</strain>
    </source>
</reference>
<feature type="non-terminal residue" evidence="1">
    <location>
        <position position="1"/>
    </location>
</feature>
<accession>X1JM62</accession>
<protein>
    <submittedName>
        <fullName evidence="1">Uncharacterized protein</fullName>
    </submittedName>
</protein>
<organism evidence="1">
    <name type="scientific">marine sediment metagenome</name>
    <dbReference type="NCBI Taxonomy" id="412755"/>
    <lineage>
        <taxon>unclassified sequences</taxon>
        <taxon>metagenomes</taxon>
        <taxon>ecological metagenomes</taxon>
    </lineage>
</organism>
<dbReference type="AlphaFoldDB" id="X1JM62"/>